<evidence type="ECO:0000313" key="4">
    <source>
        <dbReference type="Proteomes" id="UP000197666"/>
    </source>
</evidence>
<evidence type="ECO:0000256" key="1">
    <source>
        <dbReference type="SAM" id="MobiDB-lite"/>
    </source>
</evidence>
<dbReference type="AlphaFoldDB" id="A0A254U531"/>
<name>A0A254U531_ASPNG</name>
<proteinExistence type="predicted"/>
<gene>
    <name evidence="2" type="ORF">CAN33_0054770</name>
    <name evidence="3" type="ORF">CAN33_0055035</name>
</gene>
<organism evidence="2 4">
    <name type="scientific">Aspergillus niger</name>
    <dbReference type="NCBI Taxonomy" id="5061"/>
    <lineage>
        <taxon>Eukaryota</taxon>
        <taxon>Fungi</taxon>
        <taxon>Dikarya</taxon>
        <taxon>Ascomycota</taxon>
        <taxon>Pezizomycotina</taxon>
        <taxon>Eurotiomycetes</taxon>
        <taxon>Eurotiomycetidae</taxon>
        <taxon>Eurotiales</taxon>
        <taxon>Aspergillaceae</taxon>
        <taxon>Aspergillus</taxon>
        <taxon>Aspergillus subgen. Circumdati</taxon>
    </lineage>
</organism>
<accession>A0A254U531</accession>
<dbReference type="VEuPathDB" id="FungiDB:An12g06940"/>
<dbReference type="VEuPathDB" id="FungiDB:ASPNIDRAFT2_195355"/>
<comment type="caution">
    <text evidence="2">The sequence shown here is derived from an EMBL/GenBank/DDBJ whole genome shotgun (WGS) entry which is preliminary data.</text>
</comment>
<dbReference type="VEuPathDB" id="FungiDB:ATCC64974_71260"/>
<evidence type="ECO:0000313" key="2">
    <source>
        <dbReference type="EMBL" id="TPR10098.1"/>
    </source>
</evidence>
<dbReference type="OrthoDB" id="4232626at2759"/>
<dbReference type="EMBL" id="NKJJ02000008">
    <property type="protein sequence ID" value="TPR10151.1"/>
    <property type="molecule type" value="Genomic_DNA"/>
</dbReference>
<dbReference type="EMBL" id="NKJJ02000008">
    <property type="protein sequence ID" value="TPR10098.1"/>
    <property type="molecule type" value="Genomic_DNA"/>
</dbReference>
<reference evidence="2" key="2">
    <citation type="submission" date="2019-02" db="EMBL/GenBank/DDBJ databases">
        <title>FDA dAtabase for Regulatory Grade micrObial Sequences (FDA-ARGOS): Supporting development and validation of Infectious Disease Dx tests.</title>
        <authorList>
            <person name="Kerrigan L."/>
            <person name="Tallon L.J."/>
            <person name="Sadzewicz L."/>
            <person name="Sengamalay N."/>
            <person name="Ott S."/>
            <person name="Godinez A."/>
            <person name="Nagaraj S."/>
            <person name="Vavikolanu K."/>
            <person name="Vyas G."/>
            <person name="Nadendla S."/>
            <person name="Aluvathingal J."/>
            <person name="Sichtig H."/>
        </authorList>
    </citation>
    <scope>NUCLEOTIDE SEQUENCE</scope>
    <source>
        <strain evidence="2">FDAARGOS_311</strain>
    </source>
</reference>
<feature type="region of interest" description="Disordered" evidence="1">
    <location>
        <begin position="1"/>
        <end position="46"/>
    </location>
</feature>
<evidence type="ECO:0000313" key="3">
    <source>
        <dbReference type="EMBL" id="TPR10151.1"/>
    </source>
</evidence>
<sequence length="450" mass="51640">MTSRSSSSDDAYQSRMIDPWDDTPQYAPTPGFFGRSPATLYSPSPAPEPGLLSDQLGFLPFSQWEESVDYDEQPPKYICYTIAWKLILNRKTVGKVTEEDLVVAPSEYWEESLKADVDDMLRTKKKRHKRVRSEGIAITVSVDDRSQRDLEKFYKADINWTPVEKQLRKWSNLLRIGKKITIIIGLNYSYDDDVDGGPITSASRRVEKRGRESRTRKMLAERDECINAEEESTGRPSTWSLVYERMRCQVRSCPLRSDWCWEDPRDKKHYKLRAPHLERLIDYVDGGGSLESHGDVPDDIRRDVVLESQAGRKSKKMDNLATTGAPYPPININLMSAETTRTSTITPSPPSFPPDGCLVLPGPREQAVREYCKWLESRANEEAYKADFRRICRVILENHLDLELIFEEPDAGFFVQQGIKLGTARRFLRDIHEWAEGAQSRERPVGTEEP</sequence>
<dbReference type="VEuPathDB" id="FungiDB:ASPNIDRAFT2_1217929"/>
<protein>
    <submittedName>
        <fullName evidence="3">Fungal specific transcription factor domain family protein</fullName>
    </submittedName>
    <submittedName>
        <fullName evidence="2">Heterokaryon incompatibility protein (HET) family protein</fullName>
    </submittedName>
</protein>
<dbReference type="Proteomes" id="UP000197666">
    <property type="component" value="Unassembled WGS sequence"/>
</dbReference>
<reference evidence="4" key="1">
    <citation type="submission" date="2018-10" db="EMBL/GenBank/DDBJ databases">
        <title>FDA dAtabase for Regulatory Grade micrObial Sequences (FDA-ARGOS): Supporting development and validation of Infectious Disease Dx tests.</title>
        <authorList>
            <person name="Kerrigan L."/>
            <person name="Tallon L."/>
            <person name="Sadzewicz L."/>
            <person name="Sengamalay N."/>
            <person name="Ott S."/>
            <person name="Godinez A."/>
            <person name="Nagaraj S."/>
            <person name="Vavikolanu K."/>
            <person name="Nadendla S."/>
            <person name="George J."/>
            <person name="Sichtig H."/>
        </authorList>
    </citation>
    <scope>NUCLEOTIDE SEQUENCE [LARGE SCALE GENOMIC DNA]</scope>
    <source>
        <strain evidence="4">FDAARGOS_311</strain>
    </source>
</reference>